<protein>
    <submittedName>
        <fullName evidence="2">Uncharacterized protein</fullName>
    </submittedName>
</protein>
<dbReference type="Proteomes" id="UP000784294">
    <property type="component" value="Unassembled WGS sequence"/>
</dbReference>
<dbReference type="PANTHER" id="PTHR12848">
    <property type="entry name" value="REGULATORY-ASSOCIATED PROTEIN OF MTOR"/>
    <property type="match status" value="1"/>
</dbReference>
<keyword evidence="3" id="KW-1185">Reference proteome</keyword>
<feature type="region of interest" description="Disordered" evidence="1">
    <location>
        <begin position="13"/>
        <end position="114"/>
    </location>
</feature>
<dbReference type="GO" id="GO:0009267">
    <property type="term" value="P:cellular response to starvation"/>
    <property type="evidence" value="ECO:0007669"/>
    <property type="project" value="TreeGrafter"/>
</dbReference>
<dbReference type="AlphaFoldDB" id="A0A3S5A6P6"/>
<sequence>MDFSPQIPVITIQSTNSPANPASSTTASTTTGAVNNAPDGQAAVANPVAGPGAHGPNQFVQTQRQQQQQQLQTQRYLQQQQQLPHAPGHVYPPPAGQQHLLPPQPASGSGAGQLPASTMTQLPLTTPTTLPLPVAAVPQPVQVTMDNSILLAACQESESLPQNPEIPADLFTACLTTPIRMALRWHWLKHQEYFPGD</sequence>
<dbReference type="InterPro" id="IPR004083">
    <property type="entry name" value="Raptor"/>
</dbReference>
<dbReference type="OrthoDB" id="10262360at2759"/>
<dbReference type="GO" id="GO:0031929">
    <property type="term" value="P:TOR signaling"/>
    <property type="evidence" value="ECO:0007669"/>
    <property type="project" value="InterPro"/>
</dbReference>
<evidence type="ECO:0000313" key="2">
    <source>
        <dbReference type="EMBL" id="VEL21330.1"/>
    </source>
</evidence>
<dbReference type="GO" id="GO:0030674">
    <property type="term" value="F:protein-macromolecule adaptor activity"/>
    <property type="evidence" value="ECO:0007669"/>
    <property type="project" value="TreeGrafter"/>
</dbReference>
<dbReference type="GO" id="GO:0005737">
    <property type="term" value="C:cytoplasm"/>
    <property type="evidence" value="ECO:0007669"/>
    <property type="project" value="TreeGrafter"/>
</dbReference>
<organism evidence="2 3">
    <name type="scientific">Protopolystoma xenopodis</name>
    <dbReference type="NCBI Taxonomy" id="117903"/>
    <lineage>
        <taxon>Eukaryota</taxon>
        <taxon>Metazoa</taxon>
        <taxon>Spiralia</taxon>
        <taxon>Lophotrochozoa</taxon>
        <taxon>Platyhelminthes</taxon>
        <taxon>Monogenea</taxon>
        <taxon>Polyopisthocotylea</taxon>
        <taxon>Polystomatidea</taxon>
        <taxon>Polystomatidae</taxon>
        <taxon>Protopolystoma</taxon>
    </lineage>
</organism>
<dbReference type="EMBL" id="CAAALY010050745">
    <property type="protein sequence ID" value="VEL21330.1"/>
    <property type="molecule type" value="Genomic_DNA"/>
</dbReference>
<comment type="caution">
    <text evidence="2">The sequence shown here is derived from an EMBL/GenBank/DDBJ whole genome shotgun (WGS) entry which is preliminary data.</text>
</comment>
<dbReference type="GO" id="GO:0071230">
    <property type="term" value="P:cellular response to amino acid stimulus"/>
    <property type="evidence" value="ECO:0007669"/>
    <property type="project" value="TreeGrafter"/>
</dbReference>
<evidence type="ECO:0000256" key="1">
    <source>
        <dbReference type="SAM" id="MobiDB-lite"/>
    </source>
</evidence>
<name>A0A3S5A6P6_9PLAT</name>
<reference evidence="2" key="1">
    <citation type="submission" date="2018-11" db="EMBL/GenBank/DDBJ databases">
        <authorList>
            <consortium name="Pathogen Informatics"/>
        </authorList>
    </citation>
    <scope>NUCLEOTIDE SEQUENCE</scope>
</reference>
<dbReference type="GO" id="GO:0030307">
    <property type="term" value="P:positive regulation of cell growth"/>
    <property type="evidence" value="ECO:0007669"/>
    <property type="project" value="TreeGrafter"/>
</dbReference>
<feature type="compositionally biased region" description="Low complexity" evidence="1">
    <location>
        <begin position="14"/>
        <end position="82"/>
    </location>
</feature>
<dbReference type="PANTHER" id="PTHR12848:SF16">
    <property type="entry name" value="REGULATORY-ASSOCIATED PROTEIN OF MTOR"/>
    <property type="match status" value="1"/>
</dbReference>
<dbReference type="GO" id="GO:0031931">
    <property type="term" value="C:TORC1 complex"/>
    <property type="evidence" value="ECO:0007669"/>
    <property type="project" value="InterPro"/>
</dbReference>
<dbReference type="GO" id="GO:0010506">
    <property type="term" value="P:regulation of autophagy"/>
    <property type="evidence" value="ECO:0007669"/>
    <property type="project" value="TreeGrafter"/>
</dbReference>
<evidence type="ECO:0000313" key="3">
    <source>
        <dbReference type="Proteomes" id="UP000784294"/>
    </source>
</evidence>
<accession>A0A3S5A6P6</accession>
<proteinExistence type="predicted"/>
<gene>
    <name evidence="2" type="ORF">PXEA_LOCUS14770</name>
</gene>